<keyword evidence="3 7" id="KW-1133">Transmembrane helix</keyword>
<dbReference type="OrthoDB" id="9814591at2"/>
<dbReference type="AlphaFoldDB" id="A0A366F7J4"/>
<protein>
    <recommendedName>
        <fullName evidence="7">Endolytic murein transglycosylase</fullName>
        <ecNumber evidence="7">4.2.2.29</ecNumber>
    </recommendedName>
    <alternativeName>
        <fullName evidence="7">Peptidoglycan lytic transglycosylase</fullName>
    </alternativeName>
    <alternativeName>
        <fullName evidence="7">Peptidoglycan polymerization terminase</fullName>
    </alternativeName>
</protein>
<dbReference type="CDD" id="cd08010">
    <property type="entry name" value="MltG_like"/>
    <property type="match status" value="1"/>
</dbReference>
<dbReference type="RefSeq" id="WP_113890429.1">
    <property type="nucleotide sequence ID" value="NZ_QNRK01000018.1"/>
</dbReference>
<evidence type="ECO:0000256" key="1">
    <source>
        <dbReference type="ARBA" id="ARBA00022475"/>
    </source>
</evidence>
<evidence type="ECO:0000256" key="6">
    <source>
        <dbReference type="ARBA" id="ARBA00023316"/>
    </source>
</evidence>
<evidence type="ECO:0000256" key="5">
    <source>
        <dbReference type="ARBA" id="ARBA00023239"/>
    </source>
</evidence>
<evidence type="ECO:0000256" key="4">
    <source>
        <dbReference type="ARBA" id="ARBA00023136"/>
    </source>
</evidence>
<reference evidence="9 10" key="1">
    <citation type="submission" date="2018-06" db="EMBL/GenBank/DDBJ databases">
        <title>Genomic Encyclopedia of Type Strains, Phase IV (KMG-IV): sequencing the most valuable type-strain genomes for metagenomic binning, comparative biology and taxonomic classification.</title>
        <authorList>
            <person name="Goeker M."/>
        </authorList>
    </citation>
    <scope>NUCLEOTIDE SEQUENCE [LARGE SCALE GENOMIC DNA]</scope>
    <source>
        <strain evidence="9 10">DSM 24875</strain>
    </source>
</reference>
<evidence type="ECO:0000256" key="8">
    <source>
        <dbReference type="SAM" id="MobiDB-lite"/>
    </source>
</evidence>
<dbReference type="HAMAP" id="MF_02065">
    <property type="entry name" value="MltG"/>
    <property type="match status" value="1"/>
</dbReference>
<dbReference type="EC" id="4.2.2.29" evidence="7"/>
<dbReference type="Proteomes" id="UP000253529">
    <property type="component" value="Unassembled WGS sequence"/>
</dbReference>
<dbReference type="Pfam" id="PF02618">
    <property type="entry name" value="YceG"/>
    <property type="match status" value="1"/>
</dbReference>
<feature type="region of interest" description="Disordered" evidence="8">
    <location>
        <begin position="1"/>
        <end position="44"/>
    </location>
</feature>
<evidence type="ECO:0000256" key="2">
    <source>
        <dbReference type="ARBA" id="ARBA00022692"/>
    </source>
</evidence>
<feature type="transmembrane region" description="Helical" evidence="7">
    <location>
        <begin position="45"/>
        <end position="72"/>
    </location>
</feature>
<dbReference type="InterPro" id="IPR003770">
    <property type="entry name" value="MLTG-like"/>
</dbReference>
<dbReference type="EMBL" id="QNRK01000018">
    <property type="protein sequence ID" value="RBP10608.1"/>
    <property type="molecule type" value="Genomic_DNA"/>
</dbReference>
<keyword evidence="10" id="KW-1185">Reference proteome</keyword>
<dbReference type="Gene3D" id="3.30.1490.480">
    <property type="entry name" value="Endolytic murein transglycosylase"/>
    <property type="match status" value="1"/>
</dbReference>
<keyword evidence="2 7" id="KW-0812">Transmembrane</keyword>
<evidence type="ECO:0000256" key="7">
    <source>
        <dbReference type="HAMAP-Rule" id="MF_02065"/>
    </source>
</evidence>
<dbReference type="GO" id="GO:0005886">
    <property type="term" value="C:plasma membrane"/>
    <property type="evidence" value="ECO:0007669"/>
    <property type="project" value="UniProtKB-SubCell"/>
</dbReference>
<feature type="region of interest" description="Disordered" evidence="8">
    <location>
        <begin position="507"/>
        <end position="531"/>
    </location>
</feature>
<keyword evidence="4 7" id="KW-0472">Membrane</keyword>
<dbReference type="NCBIfam" id="TIGR00247">
    <property type="entry name" value="endolytic transglycosylase MltG"/>
    <property type="match status" value="1"/>
</dbReference>
<evidence type="ECO:0000313" key="9">
    <source>
        <dbReference type="EMBL" id="RBP10608.1"/>
    </source>
</evidence>
<keyword evidence="7" id="KW-0997">Cell inner membrane</keyword>
<feature type="site" description="Important for catalytic activity" evidence="7">
    <location>
        <position position="247"/>
    </location>
</feature>
<evidence type="ECO:0000256" key="3">
    <source>
        <dbReference type="ARBA" id="ARBA00022989"/>
    </source>
</evidence>
<proteinExistence type="inferred from homology"/>
<keyword evidence="6 7" id="KW-0961">Cell wall biogenesis/degradation</keyword>
<comment type="subcellular location">
    <subcellularLocation>
        <location evidence="7">Cell inner membrane</location>
        <topology evidence="7">Single-pass membrane protein</topology>
    </subcellularLocation>
</comment>
<dbReference type="GO" id="GO:0071555">
    <property type="term" value="P:cell wall organization"/>
    <property type="evidence" value="ECO:0007669"/>
    <property type="project" value="UniProtKB-KW"/>
</dbReference>
<comment type="similarity">
    <text evidence="7">Belongs to the transglycosylase MltG family.</text>
</comment>
<sequence length="559" mass="58994">MSAPPGNGGDPPRARASLFRRASKPARVEPDRAQPRKPKKPRGSLLSSLSAFLTFVLIGAVIAIGAVAWLMVDARRPGPLTADRIVNIVREDDGGSIADQLQRAGVIDSSTWFTLLTLLDGNRSALKRGEYEFKAGVSMNEIESLLASHKVVRHKITIPEGLTSDQIVGRLRDDDVLVGDIKETPREGSLMPDTYYFERGDTRQSIIARMAKAQVHIVDEIWKERSPDLPIRSPGEMVTLASIVEKETGKADERPRVAGVFVNRLQKHMRLESDPTIVYGLVFGKGTLGRPITRADVNQATPYNTYVVDGLPPGPISNPGKAALEAVANPARTKDLFFVADGTGGHVFAESFGEHLKNVARWRQIEKDAKDHLAPDATPTAPPAIHGGIEPADPASFGALVPISPAEAGQTAVVARLARIGASRKAMATALSSLGGGQSGGGRSIEDLGAVVAGVNDAPSEGDAFGDVDASIDGSGSAASVPMSPRMLADQRAREAKYGLGAPQPAAEAGAAVAPPTALPPTASGRPRIFDASEGTRLDPLLNKTYDLSYAKAVPTVGP</sequence>
<accession>A0A366F7J4</accession>
<name>A0A366F7J4_9HYPH</name>
<dbReference type="PANTHER" id="PTHR30518:SF2">
    <property type="entry name" value="ENDOLYTIC MUREIN TRANSGLYCOSYLASE"/>
    <property type="match status" value="1"/>
</dbReference>
<organism evidence="9 10">
    <name type="scientific">Roseiarcus fermentans</name>
    <dbReference type="NCBI Taxonomy" id="1473586"/>
    <lineage>
        <taxon>Bacteria</taxon>
        <taxon>Pseudomonadati</taxon>
        <taxon>Pseudomonadota</taxon>
        <taxon>Alphaproteobacteria</taxon>
        <taxon>Hyphomicrobiales</taxon>
        <taxon>Roseiarcaceae</taxon>
        <taxon>Roseiarcus</taxon>
    </lineage>
</organism>
<keyword evidence="1 7" id="KW-1003">Cell membrane</keyword>
<gene>
    <name evidence="7" type="primary">mltG</name>
    <name evidence="9" type="ORF">DFR50_11895</name>
</gene>
<comment type="catalytic activity">
    <reaction evidence="7">
        <text>a peptidoglycan chain = a peptidoglycan chain with N-acetyl-1,6-anhydromuramyl-[peptide] at the reducing end + a peptidoglycan chain with N-acetylglucosamine at the non-reducing end.</text>
        <dbReference type="EC" id="4.2.2.29"/>
    </reaction>
</comment>
<comment type="caution">
    <text evidence="9">The sequence shown here is derived from an EMBL/GenBank/DDBJ whole genome shotgun (WGS) entry which is preliminary data.</text>
</comment>
<comment type="function">
    <text evidence="7">Functions as a peptidoglycan terminase that cleaves nascent peptidoglycan strands endolytically to terminate their elongation.</text>
</comment>
<keyword evidence="5 7" id="KW-0456">Lyase</keyword>
<dbReference type="PANTHER" id="PTHR30518">
    <property type="entry name" value="ENDOLYTIC MUREIN TRANSGLYCOSYLASE"/>
    <property type="match status" value="1"/>
</dbReference>
<dbReference type="GO" id="GO:0008932">
    <property type="term" value="F:lytic endotransglycosylase activity"/>
    <property type="evidence" value="ECO:0007669"/>
    <property type="project" value="UniProtKB-UniRule"/>
</dbReference>
<dbReference type="GO" id="GO:0009252">
    <property type="term" value="P:peptidoglycan biosynthetic process"/>
    <property type="evidence" value="ECO:0007669"/>
    <property type="project" value="UniProtKB-UniRule"/>
</dbReference>
<dbReference type="Gene3D" id="3.30.160.60">
    <property type="entry name" value="Classic Zinc Finger"/>
    <property type="match status" value="1"/>
</dbReference>
<evidence type="ECO:0000313" key="10">
    <source>
        <dbReference type="Proteomes" id="UP000253529"/>
    </source>
</evidence>
<feature type="compositionally biased region" description="Low complexity" evidence="8">
    <location>
        <begin position="507"/>
        <end position="523"/>
    </location>
</feature>